<feature type="domain" description="C-type lectin" evidence="2">
    <location>
        <begin position="165"/>
        <end position="247"/>
    </location>
</feature>
<sequence length="247" mass="27787">MAAKYFSIPFSVILLTIFVSNAECACPKGFTDIEGGCYKYDETVAVNYEGAKSLCEEDNGSHLAYIKDCNTFAYLVSYLKARSHSTTTSGFWIGATDEDEESYWVWGNGYPVRMGVPFWGTSDNWDYEPNGGKGENCAQLSISDQYFIHDEDCQSEGVPLCQADSVETPKEVNNYKNDLAANESYWIGAYETDHWIWTDFTDVDLTSPFWGSTNGIPEPNGNDAEHCAVLYRNDRYYFHDADCSKGK</sequence>
<dbReference type="InterPro" id="IPR001304">
    <property type="entry name" value="C-type_lectin-like"/>
</dbReference>
<dbReference type="Pfam" id="PF00059">
    <property type="entry name" value="Lectin_C"/>
    <property type="match status" value="1"/>
</dbReference>
<dbReference type="SUPFAM" id="SSF56436">
    <property type="entry name" value="C-type lectin-like"/>
    <property type="match status" value="2"/>
</dbReference>
<dbReference type="AlphaFoldDB" id="A0A5N5T921"/>
<evidence type="ECO:0000313" key="3">
    <source>
        <dbReference type="EMBL" id="KAB7502538.1"/>
    </source>
</evidence>
<comment type="caution">
    <text evidence="3">The sequence shown here is derived from an EMBL/GenBank/DDBJ whole genome shotgun (WGS) entry which is preliminary data.</text>
</comment>
<feature type="domain" description="C-type lectin" evidence="2">
    <location>
        <begin position="33"/>
        <end position="162"/>
    </location>
</feature>
<feature type="signal peptide" evidence="1">
    <location>
        <begin position="1"/>
        <end position="24"/>
    </location>
</feature>
<dbReference type="InterPro" id="IPR016186">
    <property type="entry name" value="C-type_lectin-like/link_sf"/>
</dbReference>
<dbReference type="EMBL" id="SEYY01007275">
    <property type="protein sequence ID" value="KAB7502538.1"/>
    <property type="molecule type" value="Genomic_DNA"/>
</dbReference>
<dbReference type="PANTHER" id="PTHR22801">
    <property type="entry name" value="LITHOSTATHINE"/>
    <property type="match status" value="1"/>
</dbReference>
<protein>
    <submittedName>
        <fullName evidence="3">Collectin-12</fullName>
    </submittedName>
</protein>
<dbReference type="PANTHER" id="PTHR22801:SF63">
    <property type="entry name" value="C-TYPE LECTIN DOMAIN-CONTAINING PROTEIN"/>
    <property type="match status" value="1"/>
</dbReference>
<evidence type="ECO:0000256" key="1">
    <source>
        <dbReference type="SAM" id="SignalP"/>
    </source>
</evidence>
<dbReference type="Proteomes" id="UP000326759">
    <property type="component" value="Unassembled WGS sequence"/>
</dbReference>
<dbReference type="PROSITE" id="PS50041">
    <property type="entry name" value="C_TYPE_LECTIN_2"/>
    <property type="match status" value="2"/>
</dbReference>
<feature type="chain" id="PRO_5024352883" evidence="1">
    <location>
        <begin position="25"/>
        <end position="247"/>
    </location>
</feature>
<dbReference type="Gene3D" id="3.10.100.10">
    <property type="entry name" value="Mannose-Binding Protein A, subunit A"/>
    <property type="match status" value="2"/>
</dbReference>
<dbReference type="InterPro" id="IPR050801">
    <property type="entry name" value="Ca-Dep_Lectins_ImmuneDev"/>
</dbReference>
<organism evidence="3 4">
    <name type="scientific">Armadillidium nasatum</name>
    <dbReference type="NCBI Taxonomy" id="96803"/>
    <lineage>
        <taxon>Eukaryota</taxon>
        <taxon>Metazoa</taxon>
        <taxon>Ecdysozoa</taxon>
        <taxon>Arthropoda</taxon>
        <taxon>Crustacea</taxon>
        <taxon>Multicrustacea</taxon>
        <taxon>Malacostraca</taxon>
        <taxon>Eumalacostraca</taxon>
        <taxon>Peracarida</taxon>
        <taxon>Isopoda</taxon>
        <taxon>Oniscidea</taxon>
        <taxon>Crinocheta</taxon>
        <taxon>Armadillidiidae</taxon>
        <taxon>Armadillidium</taxon>
    </lineage>
</organism>
<proteinExistence type="predicted"/>
<dbReference type="CDD" id="cd00037">
    <property type="entry name" value="CLECT"/>
    <property type="match status" value="2"/>
</dbReference>
<keyword evidence="1" id="KW-0732">Signal</keyword>
<gene>
    <name evidence="3" type="primary">Colec12</name>
    <name evidence="3" type="ORF">Anas_07704</name>
</gene>
<evidence type="ECO:0000259" key="2">
    <source>
        <dbReference type="PROSITE" id="PS50041"/>
    </source>
</evidence>
<name>A0A5N5T921_9CRUS</name>
<dbReference type="OrthoDB" id="6343917at2759"/>
<dbReference type="InterPro" id="IPR016187">
    <property type="entry name" value="CTDL_fold"/>
</dbReference>
<evidence type="ECO:0000313" key="4">
    <source>
        <dbReference type="Proteomes" id="UP000326759"/>
    </source>
</evidence>
<dbReference type="SMART" id="SM00034">
    <property type="entry name" value="CLECT"/>
    <property type="match status" value="1"/>
</dbReference>
<accession>A0A5N5T921</accession>
<reference evidence="3 4" key="1">
    <citation type="journal article" date="2019" name="PLoS Biol.">
        <title>Sex chromosomes control vertical transmission of feminizing Wolbachia symbionts in an isopod.</title>
        <authorList>
            <person name="Becking T."/>
            <person name="Chebbi M.A."/>
            <person name="Giraud I."/>
            <person name="Moumen B."/>
            <person name="Laverre T."/>
            <person name="Caubet Y."/>
            <person name="Peccoud J."/>
            <person name="Gilbert C."/>
            <person name="Cordaux R."/>
        </authorList>
    </citation>
    <scope>NUCLEOTIDE SEQUENCE [LARGE SCALE GENOMIC DNA]</scope>
    <source>
        <strain evidence="3">ANa2</strain>
        <tissue evidence="3">Whole body excluding digestive tract and cuticle</tissue>
    </source>
</reference>
<keyword evidence="4" id="KW-1185">Reference proteome</keyword>